<keyword evidence="2 7" id="KW-0813">Transport</keyword>
<feature type="transmembrane region" description="Helical" evidence="7">
    <location>
        <begin position="178"/>
        <end position="197"/>
    </location>
</feature>
<evidence type="ECO:0000256" key="7">
    <source>
        <dbReference type="RuleBase" id="RU363032"/>
    </source>
</evidence>
<keyword evidence="5 7" id="KW-1133">Transmembrane helix</keyword>
<dbReference type="PROSITE" id="PS50928">
    <property type="entry name" value="ABC_TM1"/>
    <property type="match status" value="1"/>
</dbReference>
<dbReference type="PANTHER" id="PTHR43163">
    <property type="entry name" value="DIPEPTIDE TRANSPORT SYSTEM PERMEASE PROTEIN DPPB-RELATED"/>
    <property type="match status" value="1"/>
</dbReference>
<evidence type="ECO:0000259" key="8">
    <source>
        <dbReference type="PROSITE" id="PS50928"/>
    </source>
</evidence>
<dbReference type="InterPro" id="IPR000515">
    <property type="entry name" value="MetI-like"/>
</dbReference>
<keyword evidence="4 7" id="KW-0812">Transmembrane</keyword>
<feature type="transmembrane region" description="Helical" evidence="7">
    <location>
        <begin position="278"/>
        <end position="304"/>
    </location>
</feature>
<organism evidence="9 10">
    <name type="scientific">Thalassorhabdomicrobium marinisediminis</name>
    <dbReference type="NCBI Taxonomy" id="2170577"/>
    <lineage>
        <taxon>Bacteria</taxon>
        <taxon>Pseudomonadati</taxon>
        <taxon>Pseudomonadota</taxon>
        <taxon>Alphaproteobacteria</taxon>
        <taxon>Rhodobacterales</taxon>
        <taxon>Paracoccaceae</taxon>
        <taxon>Thalassorhabdomicrobium</taxon>
    </lineage>
</organism>
<evidence type="ECO:0000256" key="1">
    <source>
        <dbReference type="ARBA" id="ARBA00004651"/>
    </source>
</evidence>
<feature type="transmembrane region" description="Helical" evidence="7">
    <location>
        <begin position="99"/>
        <end position="121"/>
    </location>
</feature>
<dbReference type="SUPFAM" id="SSF161098">
    <property type="entry name" value="MetI-like"/>
    <property type="match status" value="1"/>
</dbReference>
<dbReference type="EMBL" id="QCYG01000002">
    <property type="protein sequence ID" value="PVA07785.1"/>
    <property type="molecule type" value="Genomic_DNA"/>
</dbReference>
<comment type="similarity">
    <text evidence="7">Belongs to the binding-protein-dependent transport system permease family.</text>
</comment>
<comment type="caution">
    <text evidence="9">The sequence shown here is derived from an EMBL/GenBank/DDBJ whole genome shotgun (WGS) entry which is preliminary data.</text>
</comment>
<feature type="transmembrane region" description="Helical" evidence="7">
    <location>
        <begin position="9"/>
        <end position="30"/>
    </location>
</feature>
<dbReference type="CDD" id="cd06261">
    <property type="entry name" value="TM_PBP2"/>
    <property type="match status" value="1"/>
</dbReference>
<keyword evidence="6 7" id="KW-0472">Membrane</keyword>
<reference evidence="9 10" key="1">
    <citation type="submission" date="2018-04" db="EMBL/GenBank/DDBJ databases">
        <title>Pelagivirga bohaiensis gen. nov., sp. nov., a bacterium isolated from the Bohai Sea.</title>
        <authorList>
            <person name="Ji X."/>
        </authorList>
    </citation>
    <scope>NUCLEOTIDE SEQUENCE [LARGE SCALE GENOMIC DNA]</scope>
    <source>
        <strain evidence="9 10">BH-SD16</strain>
    </source>
</reference>
<keyword evidence="3" id="KW-1003">Cell membrane</keyword>
<feature type="domain" description="ABC transmembrane type-1" evidence="8">
    <location>
        <begin position="95"/>
        <end position="301"/>
    </location>
</feature>
<dbReference type="GO" id="GO:0005886">
    <property type="term" value="C:plasma membrane"/>
    <property type="evidence" value="ECO:0007669"/>
    <property type="project" value="UniProtKB-SubCell"/>
</dbReference>
<dbReference type="PANTHER" id="PTHR43163:SF6">
    <property type="entry name" value="DIPEPTIDE TRANSPORT SYSTEM PERMEASE PROTEIN DPPB-RELATED"/>
    <property type="match status" value="1"/>
</dbReference>
<evidence type="ECO:0000313" key="10">
    <source>
        <dbReference type="Proteomes" id="UP000244817"/>
    </source>
</evidence>
<name>A0A2T7G054_9RHOB</name>
<dbReference type="InterPro" id="IPR045621">
    <property type="entry name" value="BPD_transp_1_N"/>
</dbReference>
<evidence type="ECO:0000256" key="3">
    <source>
        <dbReference type="ARBA" id="ARBA00022475"/>
    </source>
</evidence>
<dbReference type="InterPro" id="IPR035906">
    <property type="entry name" value="MetI-like_sf"/>
</dbReference>
<evidence type="ECO:0000256" key="4">
    <source>
        <dbReference type="ARBA" id="ARBA00022692"/>
    </source>
</evidence>
<accession>A0A2T7G054</accession>
<evidence type="ECO:0000256" key="5">
    <source>
        <dbReference type="ARBA" id="ARBA00022989"/>
    </source>
</evidence>
<evidence type="ECO:0000256" key="6">
    <source>
        <dbReference type="ARBA" id="ARBA00023136"/>
    </source>
</evidence>
<keyword evidence="10" id="KW-1185">Reference proteome</keyword>
<dbReference type="RefSeq" id="WP_108639827.1">
    <property type="nucleotide sequence ID" value="NZ_CANLQJ010000001.1"/>
</dbReference>
<dbReference type="AlphaFoldDB" id="A0A2T7G054"/>
<dbReference type="Gene3D" id="1.10.3720.10">
    <property type="entry name" value="MetI-like"/>
    <property type="match status" value="1"/>
</dbReference>
<feature type="transmembrane region" description="Helical" evidence="7">
    <location>
        <begin position="133"/>
        <end position="158"/>
    </location>
</feature>
<dbReference type="Pfam" id="PF00528">
    <property type="entry name" value="BPD_transp_1"/>
    <property type="match status" value="1"/>
</dbReference>
<dbReference type="Pfam" id="PF19300">
    <property type="entry name" value="BPD_transp_1_N"/>
    <property type="match status" value="1"/>
</dbReference>
<gene>
    <name evidence="9" type="ORF">DC363_03960</name>
</gene>
<dbReference type="OrthoDB" id="9807402at2"/>
<evidence type="ECO:0000313" key="9">
    <source>
        <dbReference type="EMBL" id="PVA07785.1"/>
    </source>
</evidence>
<comment type="subcellular location">
    <subcellularLocation>
        <location evidence="1 7">Cell membrane</location>
        <topology evidence="1 7">Multi-pass membrane protein</topology>
    </subcellularLocation>
</comment>
<dbReference type="Proteomes" id="UP000244817">
    <property type="component" value="Unassembled WGS sequence"/>
</dbReference>
<dbReference type="GO" id="GO:0055085">
    <property type="term" value="P:transmembrane transport"/>
    <property type="evidence" value="ECO:0007669"/>
    <property type="project" value="InterPro"/>
</dbReference>
<sequence>MALYFIKRLLLSVLVVVIVIVALFLLTYAIPGDPARVALGPRANAELVAEFRQRMGLDQPLLVQLYNFFTSLLRGDLGRDAVSGEPVLNTVLSQLPDTLYLVLGSVIVALIPGVLLGILSARYRGGIIDRISSVLSVSVMSVPAFVIAIYLLLVFSIQLGWFPAIGAGTGFWDRLHRLVLPSLALGLAWIGYIARILRASILEEMNEGHVRTARAFGLSENKIMFDYVLRIAILPMITVLGIGIGQMLSSAVFAEVVFGRPGIGKLVFDAIISRNYPIVTGAVLVTTIFFVIVNLAADLLVAWLNPKVRHDLSR</sequence>
<evidence type="ECO:0000256" key="2">
    <source>
        <dbReference type="ARBA" id="ARBA00022448"/>
    </source>
</evidence>
<protein>
    <submittedName>
        <fullName evidence="9">Peptide ABC transporter permease</fullName>
    </submittedName>
</protein>
<feature type="transmembrane region" description="Helical" evidence="7">
    <location>
        <begin position="231"/>
        <end position="258"/>
    </location>
</feature>
<proteinExistence type="inferred from homology"/>